<dbReference type="Gene3D" id="3.40.30.10">
    <property type="entry name" value="Glutaredoxin"/>
    <property type="match status" value="1"/>
</dbReference>
<evidence type="ECO:0000313" key="1">
    <source>
        <dbReference type="EMBL" id="SVC79000.1"/>
    </source>
</evidence>
<dbReference type="SUPFAM" id="SSF52833">
    <property type="entry name" value="Thioredoxin-like"/>
    <property type="match status" value="1"/>
</dbReference>
<proteinExistence type="predicted"/>
<dbReference type="EMBL" id="UINC01111063">
    <property type="protein sequence ID" value="SVC79000.1"/>
    <property type="molecule type" value="Genomic_DNA"/>
</dbReference>
<evidence type="ECO:0008006" key="2">
    <source>
        <dbReference type="Google" id="ProtNLM"/>
    </source>
</evidence>
<sequence>PIAQKPTSFRHWAVILLLFRVSSLVSKSSNSSRTLERQQGVAASVGIDTAGRHIFLCCDQTNPRCCDKDRGLKAWNYLKKRLKELGLSGPRAVLRTKANCLRVCEGGPVAVVYPEGTCYHQCDPPRLERIIKEHLVGGHAVSDLLIVENPLLKP</sequence>
<organism evidence="1">
    <name type="scientific">marine metagenome</name>
    <dbReference type="NCBI Taxonomy" id="408172"/>
    <lineage>
        <taxon>unclassified sequences</taxon>
        <taxon>metagenomes</taxon>
        <taxon>ecological metagenomes</taxon>
    </lineage>
</organism>
<feature type="non-terminal residue" evidence="1">
    <location>
        <position position="1"/>
    </location>
</feature>
<reference evidence="1" key="1">
    <citation type="submission" date="2018-05" db="EMBL/GenBank/DDBJ databases">
        <authorList>
            <person name="Lanie J.A."/>
            <person name="Ng W.-L."/>
            <person name="Kazmierczak K.M."/>
            <person name="Andrzejewski T.M."/>
            <person name="Davidsen T.M."/>
            <person name="Wayne K.J."/>
            <person name="Tettelin H."/>
            <person name="Glass J.I."/>
            <person name="Rusch D."/>
            <person name="Podicherti R."/>
            <person name="Tsui H.-C.T."/>
            <person name="Winkler M.E."/>
        </authorList>
    </citation>
    <scope>NUCLEOTIDE SEQUENCE</scope>
</reference>
<name>A0A382Q1X6_9ZZZZ</name>
<gene>
    <name evidence="1" type="ORF">METZ01_LOCUS331854</name>
</gene>
<protein>
    <recommendedName>
        <fullName evidence="2">Ferredoxin</fullName>
    </recommendedName>
</protein>
<dbReference type="CDD" id="cd02980">
    <property type="entry name" value="TRX_Fd_family"/>
    <property type="match status" value="1"/>
</dbReference>
<accession>A0A382Q1X6</accession>
<dbReference type="InterPro" id="IPR036249">
    <property type="entry name" value="Thioredoxin-like_sf"/>
</dbReference>
<dbReference type="AlphaFoldDB" id="A0A382Q1X6"/>